<keyword evidence="3" id="KW-1185">Reference proteome</keyword>
<reference evidence="2 3" key="1">
    <citation type="submission" date="2018-12" db="EMBL/GenBank/DDBJ databases">
        <title>Glycomyces sp. YIM 121974 draft genome.</title>
        <authorList>
            <person name="Li Q."/>
        </authorList>
    </citation>
    <scope>NUCLEOTIDE SEQUENCE [LARGE SCALE GENOMIC DNA]</scope>
    <source>
        <strain evidence="2 3">YIM 121974</strain>
    </source>
</reference>
<evidence type="ECO:0000259" key="1">
    <source>
        <dbReference type="Pfam" id="PF12728"/>
    </source>
</evidence>
<dbReference type="Pfam" id="PF12728">
    <property type="entry name" value="HTH_17"/>
    <property type="match status" value="1"/>
</dbReference>
<dbReference type="InterPro" id="IPR041657">
    <property type="entry name" value="HTH_17"/>
</dbReference>
<evidence type="ECO:0000313" key="2">
    <source>
        <dbReference type="EMBL" id="RRR95561.1"/>
    </source>
</evidence>
<dbReference type="GO" id="GO:0003677">
    <property type="term" value="F:DNA binding"/>
    <property type="evidence" value="ECO:0007669"/>
    <property type="project" value="UniProtKB-KW"/>
</dbReference>
<gene>
    <name evidence="2" type="ORF">EIW28_23925</name>
</gene>
<keyword evidence="2" id="KW-0238">DNA-binding</keyword>
<dbReference type="OrthoDB" id="4330189at2"/>
<accession>A0A426URH8</accession>
<dbReference type="RefSeq" id="WP_125250239.1">
    <property type="nucleotide sequence ID" value="NZ_RSEB01000012.1"/>
</dbReference>
<protein>
    <submittedName>
        <fullName evidence="2">DNA-binding protein</fullName>
    </submittedName>
</protein>
<proteinExistence type="predicted"/>
<organism evidence="2 3">
    <name type="scientific">Glycomyces terrestris</name>
    <dbReference type="NCBI Taxonomy" id="2493553"/>
    <lineage>
        <taxon>Bacteria</taxon>
        <taxon>Bacillati</taxon>
        <taxon>Actinomycetota</taxon>
        <taxon>Actinomycetes</taxon>
        <taxon>Glycomycetales</taxon>
        <taxon>Glycomycetaceae</taxon>
        <taxon>Glycomyces</taxon>
    </lineage>
</organism>
<sequence length="76" mass="8449">MAHANTGTSGKESTTDDFLLTPEETADILKVATQTLANWRSQGKGPSWVKLGARRCRYRHSEIHRFIEAMTVTADS</sequence>
<dbReference type="EMBL" id="RSEB01000012">
    <property type="protein sequence ID" value="RRR95561.1"/>
    <property type="molecule type" value="Genomic_DNA"/>
</dbReference>
<evidence type="ECO:0000313" key="3">
    <source>
        <dbReference type="Proteomes" id="UP000277256"/>
    </source>
</evidence>
<comment type="caution">
    <text evidence="2">The sequence shown here is derived from an EMBL/GenBank/DDBJ whole genome shotgun (WGS) entry which is preliminary data.</text>
</comment>
<feature type="domain" description="Helix-turn-helix" evidence="1">
    <location>
        <begin position="19"/>
        <end position="69"/>
    </location>
</feature>
<name>A0A426URH8_9ACTN</name>
<dbReference type="AlphaFoldDB" id="A0A426URH8"/>
<dbReference type="InterPro" id="IPR009061">
    <property type="entry name" value="DNA-bd_dom_put_sf"/>
</dbReference>
<dbReference type="Proteomes" id="UP000277256">
    <property type="component" value="Unassembled WGS sequence"/>
</dbReference>
<dbReference type="SUPFAM" id="SSF46955">
    <property type="entry name" value="Putative DNA-binding domain"/>
    <property type="match status" value="1"/>
</dbReference>